<feature type="compositionally biased region" description="Polar residues" evidence="1">
    <location>
        <begin position="1"/>
        <end position="64"/>
    </location>
</feature>
<name>A0A1G4BPF6_9PEZI</name>
<evidence type="ECO:0000313" key="2">
    <source>
        <dbReference type="EMBL" id="OHF03195.1"/>
    </source>
</evidence>
<dbReference type="RefSeq" id="XP_022480332.1">
    <property type="nucleotide sequence ID" value="XM_022613233.1"/>
</dbReference>
<feature type="region of interest" description="Disordered" evidence="1">
    <location>
        <begin position="1"/>
        <end position="146"/>
    </location>
</feature>
<keyword evidence="3" id="KW-1185">Reference proteome</keyword>
<dbReference type="Proteomes" id="UP000176998">
    <property type="component" value="Unassembled WGS sequence"/>
</dbReference>
<gene>
    <name evidence="2" type="ORF">CORC01_01579</name>
</gene>
<protein>
    <submittedName>
        <fullName evidence="2">Uncharacterized protein</fullName>
    </submittedName>
</protein>
<proteinExistence type="predicted"/>
<dbReference type="GeneID" id="34554743"/>
<evidence type="ECO:0000256" key="1">
    <source>
        <dbReference type="SAM" id="MobiDB-lite"/>
    </source>
</evidence>
<dbReference type="AlphaFoldDB" id="A0A1G4BPF6"/>
<comment type="caution">
    <text evidence="2">The sequence shown here is derived from an EMBL/GenBank/DDBJ whole genome shotgun (WGS) entry which is preliminary data.</text>
</comment>
<dbReference type="EMBL" id="MJBS01000008">
    <property type="protein sequence ID" value="OHF03195.1"/>
    <property type="molecule type" value="Genomic_DNA"/>
</dbReference>
<reference evidence="2 3" key="1">
    <citation type="submission" date="2016-09" db="EMBL/GenBank/DDBJ databases">
        <authorList>
            <person name="Capua I."/>
            <person name="De Benedictis P."/>
            <person name="Joannis T."/>
            <person name="Lombin L.H."/>
            <person name="Cattoli G."/>
        </authorList>
    </citation>
    <scope>NUCLEOTIDE SEQUENCE [LARGE SCALE GENOMIC DNA]</scope>
    <source>
        <strain evidence="2 3">IMI 309357</strain>
    </source>
</reference>
<evidence type="ECO:0000313" key="3">
    <source>
        <dbReference type="Proteomes" id="UP000176998"/>
    </source>
</evidence>
<organism evidence="2 3">
    <name type="scientific">Colletotrichum orchidophilum</name>
    <dbReference type="NCBI Taxonomy" id="1209926"/>
    <lineage>
        <taxon>Eukaryota</taxon>
        <taxon>Fungi</taxon>
        <taxon>Dikarya</taxon>
        <taxon>Ascomycota</taxon>
        <taxon>Pezizomycotina</taxon>
        <taxon>Sordariomycetes</taxon>
        <taxon>Hypocreomycetidae</taxon>
        <taxon>Glomerellales</taxon>
        <taxon>Glomerellaceae</taxon>
        <taxon>Colletotrichum</taxon>
    </lineage>
</organism>
<sequence length="146" mass="15732">MAKGSKGNTTSYTSYPSGYEQQTGHHTNSHHSNASGSVTYSSQVSVAGSFPSNNEPSSHNQGISQAERAASAWNHPGVPLSNLQQPRRNYSEVMGAVNDLGYGQRQPAPPTYHYAPQLEVDVDVPSKSRQGSSSSRRDTSSRAPRR</sequence>
<accession>A0A1G4BPF6</accession>